<keyword evidence="2" id="KW-1185">Reference proteome</keyword>
<proteinExistence type="predicted"/>
<evidence type="ECO:0000313" key="1">
    <source>
        <dbReference type="EMBL" id="PWE87104.1"/>
    </source>
</evidence>
<dbReference type="OrthoDB" id="1955425at2"/>
<comment type="caution">
    <text evidence="1">The sequence shown here is derived from an EMBL/GenBank/DDBJ whole genome shotgun (WGS) entry which is preliminary data.</text>
</comment>
<dbReference type="EMBL" id="JRFU01000061">
    <property type="protein sequence ID" value="PWE87104.1"/>
    <property type="molecule type" value="Genomic_DNA"/>
</dbReference>
<name>A0A2V1JTH5_EUBRA</name>
<reference evidence="1 2" key="1">
    <citation type="submission" date="2014-09" db="EMBL/GenBank/DDBJ databases">
        <title>Butyrate-producing bacteria isolated from human gut.</title>
        <authorList>
            <person name="Zhang Q."/>
            <person name="Zhao L."/>
        </authorList>
    </citation>
    <scope>NUCLEOTIDE SEQUENCE [LARGE SCALE GENOMIC DNA]</scope>
    <source>
        <strain evidence="1 2">21</strain>
    </source>
</reference>
<gene>
    <name evidence="1" type="ORF">LG34_06110</name>
</gene>
<accession>A0A2V1JTH5</accession>
<dbReference type="AlphaFoldDB" id="A0A2V1JTH5"/>
<sequence length="73" mass="8722">MNDNEIRRNGSGYYDPTAYEAIKRTENKERSFDKSDEKFYKLLNSIFDICELAGFHVENRIVLKEKETGKIWR</sequence>
<organism evidence="1 2">
    <name type="scientific">Eubacterium ramulus</name>
    <dbReference type="NCBI Taxonomy" id="39490"/>
    <lineage>
        <taxon>Bacteria</taxon>
        <taxon>Bacillati</taxon>
        <taxon>Bacillota</taxon>
        <taxon>Clostridia</taxon>
        <taxon>Eubacteriales</taxon>
        <taxon>Eubacteriaceae</taxon>
        <taxon>Eubacterium</taxon>
    </lineage>
</organism>
<evidence type="ECO:0000313" key="2">
    <source>
        <dbReference type="Proteomes" id="UP000245288"/>
    </source>
</evidence>
<dbReference type="Proteomes" id="UP000245288">
    <property type="component" value="Unassembled WGS sequence"/>
</dbReference>
<protein>
    <submittedName>
        <fullName evidence="1">Uncharacterized protein</fullName>
    </submittedName>
</protein>